<dbReference type="Pfam" id="PF00534">
    <property type="entry name" value="Glycos_transf_1"/>
    <property type="match status" value="1"/>
</dbReference>
<dbReference type="InterPro" id="IPR028098">
    <property type="entry name" value="Glyco_trans_4-like_N"/>
</dbReference>
<dbReference type="PATRIC" id="fig|1619100.3.peg.898"/>
<dbReference type="PANTHER" id="PTHR12526">
    <property type="entry name" value="GLYCOSYLTRANSFERASE"/>
    <property type="match status" value="1"/>
</dbReference>
<dbReference type="Proteomes" id="UP000034799">
    <property type="component" value="Unassembled WGS sequence"/>
</dbReference>
<dbReference type="CDD" id="cd03822">
    <property type="entry name" value="GT4_mannosyltransferase-like"/>
    <property type="match status" value="1"/>
</dbReference>
<protein>
    <submittedName>
        <fullName evidence="3">Glycosyl transferase group 1</fullName>
    </submittedName>
</protein>
<accession>A0A0G0Q5Z2</accession>
<dbReference type="Gene3D" id="3.40.50.2000">
    <property type="entry name" value="Glycogen Phosphorylase B"/>
    <property type="match status" value="2"/>
</dbReference>
<sequence>MSKKGLNLSTFLEEELKPIRAIYLASYVPMKCGIATFTKDLVHAINDQNPDAPGEIVCSDDGMEEYTFPWDVKYKLSREDPGSYVSTAQYINQSTADIVCLQHEFGIYGGNDGEYVLTLIDLLEKPIVSCFHTILPHPTEHQKYIMQRIIEASSAVIAMSEHSRRLLVQIYGCDEEDAVLIHHGVPNFEFTGTERYKKYLGIKAKHLLMMSGLIGPGKGIEYVIKAMPEIVKQNPDTKFYIQGKTHPGVIRSQKESYRESLINLTKELQVEDHVVFINQYLSLEELIEYYKAADFFLTPHLEPQQPTSGTLAYALGAGKVCISTPFVYAQEMLSHNTGILVPFRESAPIADAVNNVISKPELMETYRNNAYKKGKTMQWPRVASKYLNLFKVIIEK</sequence>
<comment type="caution">
    <text evidence="3">The sequence shown here is derived from an EMBL/GenBank/DDBJ whole genome shotgun (WGS) entry which is preliminary data.</text>
</comment>
<name>A0A0G0Q5Z2_9BACT</name>
<feature type="domain" description="Glycosyltransferase subfamily 4-like N-terminal" evidence="2">
    <location>
        <begin position="69"/>
        <end position="185"/>
    </location>
</feature>
<gene>
    <name evidence="3" type="ORF">UT34_C0002G0342</name>
</gene>
<dbReference type="SUPFAM" id="SSF53756">
    <property type="entry name" value="UDP-Glycosyltransferase/glycogen phosphorylase"/>
    <property type="match status" value="1"/>
</dbReference>
<dbReference type="PANTHER" id="PTHR12526:SF572">
    <property type="entry name" value="BLL5144 PROTEIN"/>
    <property type="match status" value="1"/>
</dbReference>
<proteinExistence type="predicted"/>
<evidence type="ECO:0000313" key="4">
    <source>
        <dbReference type="Proteomes" id="UP000034799"/>
    </source>
</evidence>
<dbReference type="GO" id="GO:0016757">
    <property type="term" value="F:glycosyltransferase activity"/>
    <property type="evidence" value="ECO:0007669"/>
    <property type="project" value="InterPro"/>
</dbReference>
<evidence type="ECO:0000259" key="1">
    <source>
        <dbReference type="Pfam" id="PF00534"/>
    </source>
</evidence>
<feature type="domain" description="Glycosyl transferase family 1" evidence="1">
    <location>
        <begin position="200"/>
        <end position="372"/>
    </location>
</feature>
<evidence type="ECO:0000259" key="2">
    <source>
        <dbReference type="Pfam" id="PF13439"/>
    </source>
</evidence>
<dbReference type="InterPro" id="IPR001296">
    <property type="entry name" value="Glyco_trans_1"/>
</dbReference>
<reference evidence="3 4" key="1">
    <citation type="journal article" date="2015" name="Nature">
        <title>rRNA introns, odd ribosomes, and small enigmatic genomes across a large radiation of phyla.</title>
        <authorList>
            <person name="Brown C.T."/>
            <person name="Hug L.A."/>
            <person name="Thomas B.C."/>
            <person name="Sharon I."/>
            <person name="Castelle C.J."/>
            <person name="Singh A."/>
            <person name="Wilkins M.J."/>
            <person name="Williams K.H."/>
            <person name="Banfield J.F."/>
        </authorList>
    </citation>
    <scope>NUCLEOTIDE SEQUENCE [LARGE SCALE GENOMIC DNA]</scope>
</reference>
<dbReference type="EMBL" id="LBWK01000002">
    <property type="protein sequence ID" value="KKR05835.1"/>
    <property type="molecule type" value="Genomic_DNA"/>
</dbReference>
<organism evidence="3 4">
    <name type="scientific">candidate division WS6 bacterium GW2011_GWF2_39_15</name>
    <dbReference type="NCBI Taxonomy" id="1619100"/>
    <lineage>
        <taxon>Bacteria</taxon>
        <taxon>Candidatus Dojkabacteria</taxon>
    </lineage>
</organism>
<dbReference type="STRING" id="1619100.UT34_C0002G0342"/>
<keyword evidence="3" id="KW-0808">Transferase</keyword>
<evidence type="ECO:0000313" key="3">
    <source>
        <dbReference type="EMBL" id="KKR05835.1"/>
    </source>
</evidence>
<dbReference type="AlphaFoldDB" id="A0A0G0Q5Z2"/>
<dbReference type="Pfam" id="PF13439">
    <property type="entry name" value="Glyco_transf_4"/>
    <property type="match status" value="1"/>
</dbReference>